<sequence>MTQQRESISRIASAALSRRSLLRGTAAVGLSGAAAAVLAACSNDNNPLGDAETVEATWSLWGDTALLKRHEEFNDKLNADQKAVRARFIGLPTDGYAKKITAEITAGNAPDVFLAGDTLLGQLVASKQLAELGPLLDGPLSKSKTDAFNRSLFAPGTDAEGKIFGVPAACNPMLMWFNQGVLESVGVTESPADRYAAGTWSLEYFQTLVDKVHAGKKRAFVFSNWNGELYPWITAAGGKIFDGGRFVAHEDQKTVGAIKWLRDQLAAEKAWYASALPQGQGADAMFAGDQLAFTVTGRWVVPVYRQAKTLKTDVVGLPSADGKPAPTIVLASWMVVNKSAKNVEAAFRILTEYVSREGQEFILQGEGGAAIPSINGADQAVLGANYPAHAQTFIDLRDIGYTSTTEEARVPGLSSLIFKPLDKYFTEGGDLPGIMAEMGQKVNDAVKRGSV</sequence>
<dbReference type="EMBL" id="JAVHUY010000074">
    <property type="protein sequence ID" value="MDQ7911206.1"/>
    <property type="molecule type" value="Genomic_DNA"/>
</dbReference>
<name>A0ABU0ZVZ2_9ACTN</name>
<dbReference type="InterPro" id="IPR006311">
    <property type="entry name" value="TAT_signal"/>
</dbReference>
<dbReference type="PANTHER" id="PTHR43649:SF31">
    <property type="entry name" value="SN-GLYCEROL-3-PHOSPHATE-BINDING PERIPLASMIC PROTEIN UGPB"/>
    <property type="match status" value="1"/>
</dbReference>
<gene>
    <name evidence="6" type="ORF">RB614_42630</name>
</gene>
<evidence type="ECO:0000256" key="4">
    <source>
        <dbReference type="ARBA" id="ARBA00022729"/>
    </source>
</evidence>
<feature type="chain" id="PRO_5046392116" evidence="5">
    <location>
        <begin position="40"/>
        <end position="451"/>
    </location>
</feature>
<evidence type="ECO:0000313" key="7">
    <source>
        <dbReference type="Proteomes" id="UP001230908"/>
    </source>
</evidence>
<dbReference type="RefSeq" id="WP_308718428.1">
    <property type="nucleotide sequence ID" value="NZ_JAVHUY010000074.1"/>
</dbReference>
<keyword evidence="4 5" id="KW-0732">Signal</keyword>
<accession>A0ABU0ZVZ2</accession>
<comment type="subcellular location">
    <subcellularLocation>
        <location evidence="1">Cell envelope</location>
    </subcellularLocation>
</comment>
<organism evidence="6 7">
    <name type="scientific">Phytohabitans maris</name>
    <dbReference type="NCBI Taxonomy" id="3071409"/>
    <lineage>
        <taxon>Bacteria</taxon>
        <taxon>Bacillati</taxon>
        <taxon>Actinomycetota</taxon>
        <taxon>Actinomycetes</taxon>
        <taxon>Micromonosporales</taxon>
        <taxon>Micromonosporaceae</taxon>
    </lineage>
</organism>
<keyword evidence="7" id="KW-1185">Reference proteome</keyword>
<reference evidence="6 7" key="1">
    <citation type="submission" date="2023-08" db="EMBL/GenBank/DDBJ databases">
        <title>Phytohabitans sansha sp. nov., isolated from marine sediment.</title>
        <authorList>
            <person name="Zhao Y."/>
            <person name="Yi K."/>
        </authorList>
    </citation>
    <scope>NUCLEOTIDE SEQUENCE [LARGE SCALE GENOMIC DNA]</scope>
    <source>
        <strain evidence="6 7">ZYX-F-186</strain>
    </source>
</reference>
<protein>
    <submittedName>
        <fullName evidence="6">Extracellular solute-binding protein</fullName>
    </submittedName>
</protein>
<feature type="signal peptide" evidence="5">
    <location>
        <begin position="1"/>
        <end position="39"/>
    </location>
</feature>
<dbReference type="Pfam" id="PF13416">
    <property type="entry name" value="SBP_bac_8"/>
    <property type="match status" value="1"/>
</dbReference>
<dbReference type="Gene3D" id="3.40.190.10">
    <property type="entry name" value="Periplasmic binding protein-like II"/>
    <property type="match status" value="1"/>
</dbReference>
<dbReference type="PROSITE" id="PS51318">
    <property type="entry name" value="TAT"/>
    <property type="match status" value="1"/>
</dbReference>
<dbReference type="Proteomes" id="UP001230908">
    <property type="component" value="Unassembled WGS sequence"/>
</dbReference>
<comment type="caution">
    <text evidence="6">The sequence shown here is derived from an EMBL/GenBank/DDBJ whole genome shotgun (WGS) entry which is preliminary data.</text>
</comment>
<dbReference type="PANTHER" id="PTHR43649">
    <property type="entry name" value="ARABINOSE-BINDING PROTEIN-RELATED"/>
    <property type="match status" value="1"/>
</dbReference>
<evidence type="ECO:0000256" key="1">
    <source>
        <dbReference type="ARBA" id="ARBA00004196"/>
    </source>
</evidence>
<evidence type="ECO:0000256" key="5">
    <source>
        <dbReference type="SAM" id="SignalP"/>
    </source>
</evidence>
<keyword evidence="3" id="KW-0813">Transport</keyword>
<dbReference type="InterPro" id="IPR006059">
    <property type="entry name" value="SBP"/>
</dbReference>
<evidence type="ECO:0000256" key="3">
    <source>
        <dbReference type="ARBA" id="ARBA00022448"/>
    </source>
</evidence>
<evidence type="ECO:0000313" key="6">
    <source>
        <dbReference type="EMBL" id="MDQ7911206.1"/>
    </source>
</evidence>
<evidence type="ECO:0000256" key="2">
    <source>
        <dbReference type="ARBA" id="ARBA00008520"/>
    </source>
</evidence>
<dbReference type="InterPro" id="IPR050490">
    <property type="entry name" value="Bact_solute-bd_prot1"/>
</dbReference>
<proteinExistence type="inferred from homology"/>
<dbReference type="SUPFAM" id="SSF53850">
    <property type="entry name" value="Periplasmic binding protein-like II"/>
    <property type="match status" value="1"/>
</dbReference>
<comment type="similarity">
    <text evidence="2">Belongs to the bacterial solute-binding protein 1 family.</text>
</comment>